<feature type="chain" id="PRO_5020870013" description="Secreted protein" evidence="1">
    <location>
        <begin position="20"/>
        <end position="127"/>
    </location>
</feature>
<reference evidence="2 3" key="1">
    <citation type="journal article" date="2019" name="PLoS ONE">
        <title>Comparative genome analysis indicates high evolutionary potential of pathogenicity genes in Colletotrichum tanaceti.</title>
        <authorList>
            <person name="Lelwala R.V."/>
            <person name="Korhonen P.K."/>
            <person name="Young N.D."/>
            <person name="Scott J.B."/>
            <person name="Ades P.A."/>
            <person name="Gasser R.B."/>
            <person name="Taylor P.W.J."/>
        </authorList>
    </citation>
    <scope>NUCLEOTIDE SEQUENCE [LARGE SCALE GENOMIC DNA]</scope>
    <source>
        <strain evidence="2">BRIP57314</strain>
    </source>
</reference>
<protein>
    <recommendedName>
        <fullName evidence="4">Secreted protein</fullName>
    </recommendedName>
</protein>
<comment type="caution">
    <text evidence="2">The sequence shown here is derived from an EMBL/GenBank/DDBJ whole genome shotgun (WGS) entry which is preliminary data.</text>
</comment>
<sequence length="127" mass="14496">MHLSVILVTLACYVSASYALCYPSGRLGNYGKWLKEKEPTIDKERLSIACSALVGRGDVSFAKGESRRTCMQEDLRTKWDFKIERLSEPKSDGTATMTMDVCLEYLRKEAYGCKYGGRIKYWDWGIE</sequence>
<keyword evidence="1" id="KW-0732">Signal</keyword>
<organism evidence="2 3">
    <name type="scientific">Colletotrichum tanaceti</name>
    <dbReference type="NCBI Taxonomy" id="1306861"/>
    <lineage>
        <taxon>Eukaryota</taxon>
        <taxon>Fungi</taxon>
        <taxon>Dikarya</taxon>
        <taxon>Ascomycota</taxon>
        <taxon>Pezizomycotina</taxon>
        <taxon>Sordariomycetes</taxon>
        <taxon>Hypocreomycetidae</taxon>
        <taxon>Glomerellales</taxon>
        <taxon>Glomerellaceae</taxon>
        <taxon>Colletotrichum</taxon>
        <taxon>Colletotrichum destructivum species complex</taxon>
    </lineage>
</organism>
<dbReference type="Proteomes" id="UP000310108">
    <property type="component" value="Unassembled WGS sequence"/>
</dbReference>
<accession>A0A4V6DFV3</accession>
<evidence type="ECO:0000313" key="2">
    <source>
        <dbReference type="EMBL" id="TKW49436.1"/>
    </source>
</evidence>
<name>A0A4V6DFV3_9PEZI</name>
<proteinExistence type="predicted"/>
<evidence type="ECO:0000313" key="3">
    <source>
        <dbReference type="Proteomes" id="UP000310108"/>
    </source>
</evidence>
<dbReference type="EMBL" id="PJEX01000544">
    <property type="protein sequence ID" value="TKW49436.1"/>
    <property type="molecule type" value="Genomic_DNA"/>
</dbReference>
<keyword evidence="3" id="KW-1185">Reference proteome</keyword>
<gene>
    <name evidence="2" type="ORF">CTA1_8413</name>
</gene>
<feature type="signal peptide" evidence="1">
    <location>
        <begin position="1"/>
        <end position="19"/>
    </location>
</feature>
<evidence type="ECO:0000256" key="1">
    <source>
        <dbReference type="SAM" id="SignalP"/>
    </source>
</evidence>
<dbReference type="AlphaFoldDB" id="A0A4V6DFV3"/>
<evidence type="ECO:0008006" key="4">
    <source>
        <dbReference type="Google" id="ProtNLM"/>
    </source>
</evidence>